<name>A0A5B7E512_PORTR</name>
<feature type="compositionally biased region" description="Polar residues" evidence="1">
    <location>
        <begin position="41"/>
        <end position="53"/>
    </location>
</feature>
<sequence>MSFVSQLIEVVSSRVFKVSSHHHTVTKHYSYSLPHQTSLTVDRNCQDPTASRHSLSHRPTDPPTHALSLSVNQQTLKGNTRQRKP</sequence>
<dbReference type="AlphaFoldDB" id="A0A5B7E512"/>
<evidence type="ECO:0000313" key="3">
    <source>
        <dbReference type="Proteomes" id="UP000324222"/>
    </source>
</evidence>
<accession>A0A5B7E512</accession>
<comment type="caution">
    <text evidence="2">The sequence shown here is derived from an EMBL/GenBank/DDBJ whole genome shotgun (WGS) entry which is preliminary data.</text>
</comment>
<reference evidence="2 3" key="1">
    <citation type="submission" date="2019-05" db="EMBL/GenBank/DDBJ databases">
        <title>Another draft genome of Portunus trituberculatus and its Hox gene families provides insights of decapod evolution.</title>
        <authorList>
            <person name="Jeong J.-H."/>
            <person name="Song I."/>
            <person name="Kim S."/>
            <person name="Choi T."/>
            <person name="Kim D."/>
            <person name="Ryu S."/>
            <person name="Kim W."/>
        </authorList>
    </citation>
    <scope>NUCLEOTIDE SEQUENCE [LARGE SCALE GENOMIC DNA]</scope>
    <source>
        <tissue evidence="2">Muscle</tissue>
    </source>
</reference>
<feature type="region of interest" description="Disordered" evidence="1">
    <location>
        <begin position="41"/>
        <end position="85"/>
    </location>
</feature>
<protein>
    <submittedName>
        <fullName evidence="2">Uncharacterized protein</fullName>
    </submittedName>
</protein>
<gene>
    <name evidence="2" type="ORF">E2C01_022060</name>
</gene>
<proteinExistence type="predicted"/>
<dbReference type="EMBL" id="VSRR010001977">
    <property type="protein sequence ID" value="MPC28848.1"/>
    <property type="molecule type" value="Genomic_DNA"/>
</dbReference>
<evidence type="ECO:0000256" key="1">
    <source>
        <dbReference type="SAM" id="MobiDB-lite"/>
    </source>
</evidence>
<keyword evidence="3" id="KW-1185">Reference proteome</keyword>
<organism evidence="2 3">
    <name type="scientific">Portunus trituberculatus</name>
    <name type="common">Swimming crab</name>
    <name type="synonym">Neptunus trituberculatus</name>
    <dbReference type="NCBI Taxonomy" id="210409"/>
    <lineage>
        <taxon>Eukaryota</taxon>
        <taxon>Metazoa</taxon>
        <taxon>Ecdysozoa</taxon>
        <taxon>Arthropoda</taxon>
        <taxon>Crustacea</taxon>
        <taxon>Multicrustacea</taxon>
        <taxon>Malacostraca</taxon>
        <taxon>Eumalacostraca</taxon>
        <taxon>Eucarida</taxon>
        <taxon>Decapoda</taxon>
        <taxon>Pleocyemata</taxon>
        <taxon>Brachyura</taxon>
        <taxon>Eubrachyura</taxon>
        <taxon>Portunoidea</taxon>
        <taxon>Portunidae</taxon>
        <taxon>Portuninae</taxon>
        <taxon>Portunus</taxon>
    </lineage>
</organism>
<dbReference type="Proteomes" id="UP000324222">
    <property type="component" value="Unassembled WGS sequence"/>
</dbReference>
<feature type="compositionally biased region" description="Polar residues" evidence="1">
    <location>
        <begin position="67"/>
        <end position="79"/>
    </location>
</feature>
<evidence type="ECO:0000313" key="2">
    <source>
        <dbReference type="EMBL" id="MPC28848.1"/>
    </source>
</evidence>